<evidence type="ECO:0000313" key="2">
    <source>
        <dbReference type="Proteomes" id="UP000679725"/>
    </source>
</evidence>
<dbReference type="EMBL" id="CAJRAU010000002">
    <property type="protein sequence ID" value="CAG5068861.1"/>
    <property type="molecule type" value="Genomic_DNA"/>
</dbReference>
<reference evidence="1 2" key="1">
    <citation type="submission" date="2021-04" db="EMBL/GenBank/DDBJ databases">
        <authorList>
            <person name="Rodrigo-Torres L."/>
            <person name="Arahal R. D."/>
            <person name="Lucena T."/>
        </authorList>
    </citation>
    <scope>NUCLEOTIDE SEQUENCE [LARGE SCALE GENOMIC DNA]</scope>
    <source>
        <strain evidence="1 2">CECT 9623</strain>
    </source>
</reference>
<accession>A0ABM8UN64</accession>
<sequence length="87" mass="10104">MTDQQLLLEMQQFLEEVSVTNEDTTFDPDKDYLVEALITLVREEEKTSIVEDFDTPYLHPMLTVQKWVEELKLLVAGKLRDESVGSE</sequence>
<proteinExistence type="predicted"/>
<name>A0ABM8UN64_9BACT</name>
<keyword evidence="2" id="KW-1185">Reference proteome</keyword>
<organism evidence="1 2">
    <name type="scientific">Dyadobacter linearis</name>
    <dbReference type="NCBI Taxonomy" id="2823330"/>
    <lineage>
        <taxon>Bacteria</taxon>
        <taxon>Pseudomonadati</taxon>
        <taxon>Bacteroidota</taxon>
        <taxon>Cytophagia</taxon>
        <taxon>Cytophagales</taxon>
        <taxon>Spirosomataceae</taxon>
        <taxon>Dyadobacter</taxon>
    </lineage>
</organism>
<gene>
    <name evidence="1" type="ORF">DYBT9623_01593</name>
</gene>
<evidence type="ECO:0000313" key="1">
    <source>
        <dbReference type="EMBL" id="CAG5068861.1"/>
    </source>
</evidence>
<comment type="caution">
    <text evidence="1">The sequence shown here is derived from an EMBL/GenBank/DDBJ whole genome shotgun (WGS) entry which is preliminary data.</text>
</comment>
<dbReference type="RefSeq" id="WP_215232980.1">
    <property type="nucleotide sequence ID" value="NZ_CAJRAU010000002.1"/>
</dbReference>
<dbReference type="Proteomes" id="UP000679725">
    <property type="component" value="Unassembled WGS sequence"/>
</dbReference>
<protein>
    <recommendedName>
        <fullName evidence="3">Carrier domain-containing protein</fullName>
    </recommendedName>
</protein>
<evidence type="ECO:0008006" key="3">
    <source>
        <dbReference type="Google" id="ProtNLM"/>
    </source>
</evidence>